<protein>
    <recommendedName>
        <fullName evidence="1">Ig-like domain-containing protein</fullName>
    </recommendedName>
</protein>
<dbReference type="InterPro" id="IPR003599">
    <property type="entry name" value="Ig_sub"/>
</dbReference>
<dbReference type="Ensembl" id="ENSCGRT00001015708.1">
    <property type="protein sequence ID" value="ENSCGRP00001011476.1"/>
    <property type="gene ID" value="ENSCGRG00001013110.1"/>
</dbReference>
<reference evidence="2" key="2">
    <citation type="submission" date="2025-09" db="UniProtKB">
        <authorList>
            <consortium name="Ensembl"/>
        </authorList>
    </citation>
    <scope>IDENTIFICATION</scope>
</reference>
<dbReference type="Proteomes" id="UP000694386">
    <property type="component" value="Unplaced"/>
</dbReference>
<dbReference type="SUPFAM" id="SSF48726">
    <property type="entry name" value="Immunoglobulin"/>
    <property type="match status" value="1"/>
</dbReference>
<feature type="domain" description="Ig-like" evidence="1">
    <location>
        <begin position="1"/>
        <end position="98"/>
    </location>
</feature>
<reference evidence="2" key="1">
    <citation type="submission" date="2025-08" db="UniProtKB">
        <authorList>
            <consortium name="Ensembl"/>
        </authorList>
    </citation>
    <scope>IDENTIFICATION</scope>
</reference>
<dbReference type="SMART" id="SM00406">
    <property type="entry name" value="IGv"/>
    <property type="match status" value="1"/>
</dbReference>
<dbReference type="Pfam" id="PF07686">
    <property type="entry name" value="V-set"/>
    <property type="match status" value="1"/>
</dbReference>
<dbReference type="InterPro" id="IPR013783">
    <property type="entry name" value="Ig-like_fold"/>
</dbReference>
<accession>A0A8C2LZE9</accession>
<sequence>DIILTQSPESLAISQGEKVTITCSASSSISSNYLHWYQQKPGASPKLMVYRTSSLASGVPTHFSGSGSGTSYSFTISSIEHEDTATYYCNQGSSKPHS</sequence>
<dbReference type="SMART" id="SM00409">
    <property type="entry name" value="IG"/>
    <property type="match status" value="1"/>
</dbReference>
<evidence type="ECO:0000313" key="2">
    <source>
        <dbReference type="Ensembl" id="ENSCGRP00001011476.1"/>
    </source>
</evidence>
<dbReference type="Gene3D" id="2.60.40.10">
    <property type="entry name" value="Immunoglobulins"/>
    <property type="match status" value="1"/>
</dbReference>
<dbReference type="InterPro" id="IPR007110">
    <property type="entry name" value="Ig-like_dom"/>
</dbReference>
<dbReference type="FunFam" id="2.60.40.10:FF:001826">
    <property type="entry name" value="Immunoglobulin kappa chain variable 4-91"/>
    <property type="match status" value="1"/>
</dbReference>
<dbReference type="AlphaFoldDB" id="A0A8C2LZE9"/>
<evidence type="ECO:0000313" key="3">
    <source>
        <dbReference type="Proteomes" id="UP000694386"/>
    </source>
</evidence>
<dbReference type="PROSITE" id="PS50835">
    <property type="entry name" value="IG_LIKE"/>
    <property type="match status" value="1"/>
</dbReference>
<proteinExistence type="predicted"/>
<organism evidence="2 3">
    <name type="scientific">Cricetulus griseus</name>
    <name type="common">Chinese hamster</name>
    <name type="synonym">Cricetulus barabensis griseus</name>
    <dbReference type="NCBI Taxonomy" id="10029"/>
    <lineage>
        <taxon>Eukaryota</taxon>
        <taxon>Metazoa</taxon>
        <taxon>Chordata</taxon>
        <taxon>Craniata</taxon>
        <taxon>Vertebrata</taxon>
        <taxon>Euteleostomi</taxon>
        <taxon>Mammalia</taxon>
        <taxon>Eutheria</taxon>
        <taxon>Euarchontoglires</taxon>
        <taxon>Glires</taxon>
        <taxon>Rodentia</taxon>
        <taxon>Myomorpha</taxon>
        <taxon>Muroidea</taxon>
        <taxon>Cricetidae</taxon>
        <taxon>Cricetinae</taxon>
        <taxon>Cricetulus</taxon>
    </lineage>
</organism>
<evidence type="ECO:0000259" key="1">
    <source>
        <dbReference type="PROSITE" id="PS50835"/>
    </source>
</evidence>
<dbReference type="InterPro" id="IPR036179">
    <property type="entry name" value="Ig-like_dom_sf"/>
</dbReference>
<name>A0A8C2LZE9_CRIGR</name>
<dbReference type="InterPro" id="IPR013106">
    <property type="entry name" value="Ig_V-set"/>
</dbReference>
<dbReference type="PANTHER" id="PTHR23267">
    <property type="entry name" value="IMMUNOGLOBULIN LIGHT CHAIN"/>
    <property type="match status" value="1"/>
</dbReference>
<dbReference type="InterPro" id="IPR050150">
    <property type="entry name" value="IgV_Light_Chain"/>
</dbReference>